<reference evidence="4" key="1">
    <citation type="journal article" date="2014" name="Science">
        <title>Ancient hybridizations among the ancestral genomes of bread wheat.</title>
        <authorList>
            <consortium name="International Wheat Genome Sequencing Consortium,"/>
            <person name="Marcussen T."/>
            <person name="Sandve S.R."/>
            <person name="Heier L."/>
            <person name="Spannagl M."/>
            <person name="Pfeifer M."/>
            <person name="Jakobsen K.S."/>
            <person name="Wulff B.B."/>
            <person name="Steuernagel B."/>
            <person name="Mayer K.F."/>
            <person name="Olsen O.A."/>
        </authorList>
    </citation>
    <scope>NUCLEOTIDE SEQUENCE [LARGE SCALE GENOMIC DNA]</scope>
    <source>
        <strain evidence="4">cv. AL8/78</strain>
    </source>
</reference>
<keyword evidence="4" id="KW-1185">Reference proteome</keyword>
<dbReference type="AlphaFoldDB" id="A0A453R5Z7"/>
<organism evidence="3 4">
    <name type="scientific">Aegilops tauschii subsp. strangulata</name>
    <name type="common">Goatgrass</name>
    <dbReference type="NCBI Taxonomy" id="200361"/>
    <lineage>
        <taxon>Eukaryota</taxon>
        <taxon>Viridiplantae</taxon>
        <taxon>Streptophyta</taxon>
        <taxon>Embryophyta</taxon>
        <taxon>Tracheophyta</taxon>
        <taxon>Spermatophyta</taxon>
        <taxon>Magnoliopsida</taxon>
        <taxon>Liliopsida</taxon>
        <taxon>Poales</taxon>
        <taxon>Poaceae</taxon>
        <taxon>BOP clade</taxon>
        <taxon>Pooideae</taxon>
        <taxon>Triticodae</taxon>
        <taxon>Triticeae</taxon>
        <taxon>Triticinae</taxon>
        <taxon>Aegilops</taxon>
    </lineage>
</organism>
<name>A0A453R5Z7_AEGTS</name>
<dbReference type="EnsemblPlants" id="AET7Gv20476500.5">
    <property type="protein sequence ID" value="AET7Gv20476500.5"/>
    <property type="gene ID" value="AET7Gv20476500"/>
</dbReference>
<dbReference type="Proteomes" id="UP000015105">
    <property type="component" value="Chromosome 7D"/>
</dbReference>
<dbReference type="InterPro" id="IPR002109">
    <property type="entry name" value="Glutaredoxin"/>
</dbReference>
<proteinExistence type="predicted"/>
<evidence type="ECO:0000256" key="1">
    <source>
        <dbReference type="SAM" id="MobiDB-lite"/>
    </source>
</evidence>
<sequence length="381" mass="39346">ALHGGGGGGGALEPRKCASGLVARHSVALRSSTLGTLSLDRATAAAAVSFAGGEGAGTAARSGKEGAAGRCRSFAGWFPASPKVEPGQPVKRQRLAPPRTPTKTPARAPEEINVWELMDGLDDDDADEEEYGDCLDGQVPSACGSPEFDPDVLSAFREALAELSPPPTDADVVSDGGAVVKEEIEVFADVASDGGAVVNKEEIQVSQKNPPPPPESARRVVVYLTSLRGIRQTYEDCWAASTILSSYGVHVDERDLSMHAGYKEELRDALGAGALAGVLPQVFVDGWHLGGAEEVRRMHESGELAEALEACEAAPGAAAGGKEGPGGFAAEPCGGCGGARFVPCDVCSGSCKVFVEDEDGPGAFRRCPDCNENGLLRCPIC</sequence>
<dbReference type="SUPFAM" id="SSF52833">
    <property type="entry name" value="Thioredoxin-like"/>
    <property type="match status" value="1"/>
</dbReference>
<dbReference type="Pfam" id="PF23733">
    <property type="entry name" value="GRXCR1-2_C"/>
    <property type="match status" value="1"/>
</dbReference>
<feature type="region of interest" description="Disordered" evidence="1">
    <location>
        <begin position="78"/>
        <end position="107"/>
    </location>
</feature>
<reference evidence="3" key="3">
    <citation type="journal article" date="2017" name="Nature">
        <title>Genome sequence of the progenitor of the wheat D genome Aegilops tauschii.</title>
        <authorList>
            <person name="Luo M.C."/>
            <person name="Gu Y.Q."/>
            <person name="Puiu D."/>
            <person name="Wang H."/>
            <person name="Twardziok S.O."/>
            <person name="Deal K.R."/>
            <person name="Huo N."/>
            <person name="Zhu T."/>
            <person name="Wang L."/>
            <person name="Wang Y."/>
            <person name="McGuire P.E."/>
            <person name="Liu S."/>
            <person name="Long H."/>
            <person name="Ramasamy R.K."/>
            <person name="Rodriguez J.C."/>
            <person name="Van S.L."/>
            <person name="Yuan L."/>
            <person name="Wang Z."/>
            <person name="Xia Z."/>
            <person name="Xiao L."/>
            <person name="Anderson O.D."/>
            <person name="Ouyang S."/>
            <person name="Liang Y."/>
            <person name="Zimin A.V."/>
            <person name="Pertea G."/>
            <person name="Qi P."/>
            <person name="Bennetzen J.L."/>
            <person name="Dai X."/>
            <person name="Dawson M.W."/>
            <person name="Muller H.G."/>
            <person name="Kugler K."/>
            <person name="Rivarola-Duarte L."/>
            <person name="Spannagl M."/>
            <person name="Mayer K.F.X."/>
            <person name="Lu F.H."/>
            <person name="Bevan M.W."/>
            <person name="Leroy P."/>
            <person name="Li P."/>
            <person name="You F.M."/>
            <person name="Sun Q."/>
            <person name="Liu Z."/>
            <person name="Lyons E."/>
            <person name="Wicker T."/>
            <person name="Salzberg S.L."/>
            <person name="Devos K.M."/>
            <person name="Dvorak J."/>
        </authorList>
    </citation>
    <scope>NUCLEOTIDE SEQUENCE [LARGE SCALE GENOMIC DNA]</scope>
    <source>
        <strain evidence="3">cv. AL8/78</strain>
    </source>
</reference>
<dbReference type="PROSITE" id="PS51354">
    <property type="entry name" value="GLUTAREDOXIN_2"/>
    <property type="match status" value="1"/>
</dbReference>
<evidence type="ECO:0000313" key="3">
    <source>
        <dbReference type="EnsemblPlants" id="AET7Gv20476500.5"/>
    </source>
</evidence>
<evidence type="ECO:0000313" key="4">
    <source>
        <dbReference type="Proteomes" id="UP000015105"/>
    </source>
</evidence>
<reference evidence="4" key="2">
    <citation type="journal article" date="2017" name="Nat. Plants">
        <title>The Aegilops tauschii genome reveals multiple impacts of transposons.</title>
        <authorList>
            <person name="Zhao G."/>
            <person name="Zou C."/>
            <person name="Li K."/>
            <person name="Wang K."/>
            <person name="Li T."/>
            <person name="Gao L."/>
            <person name="Zhang X."/>
            <person name="Wang H."/>
            <person name="Yang Z."/>
            <person name="Liu X."/>
            <person name="Jiang W."/>
            <person name="Mao L."/>
            <person name="Kong X."/>
            <person name="Jiao Y."/>
            <person name="Jia J."/>
        </authorList>
    </citation>
    <scope>NUCLEOTIDE SEQUENCE [LARGE SCALE GENOMIC DNA]</scope>
    <source>
        <strain evidence="4">cv. AL8/78</strain>
    </source>
</reference>
<accession>A0A453R5Z7</accession>
<reference evidence="3" key="5">
    <citation type="journal article" date="2021" name="G3 (Bethesda)">
        <title>Aegilops tauschii genome assembly Aet v5.0 features greater sequence contiguity and improved annotation.</title>
        <authorList>
            <person name="Wang L."/>
            <person name="Zhu T."/>
            <person name="Rodriguez J.C."/>
            <person name="Deal K.R."/>
            <person name="Dubcovsky J."/>
            <person name="McGuire P.E."/>
            <person name="Lux T."/>
            <person name="Spannagl M."/>
            <person name="Mayer K.F.X."/>
            <person name="Baldrich P."/>
            <person name="Meyers B.C."/>
            <person name="Huo N."/>
            <person name="Gu Y.Q."/>
            <person name="Zhou H."/>
            <person name="Devos K.M."/>
            <person name="Bennetzen J.L."/>
            <person name="Unver T."/>
            <person name="Budak H."/>
            <person name="Gulick P.J."/>
            <person name="Galiba G."/>
            <person name="Kalapos B."/>
            <person name="Nelson D.R."/>
            <person name="Li P."/>
            <person name="You F.M."/>
            <person name="Luo M.C."/>
            <person name="Dvorak J."/>
        </authorList>
    </citation>
    <scope>NUCLEOTIDE SEQUENCE [LARGE SCALE GENOMIC DNA]</scope>
    <source>
        <strain evidence="3">cv. AL8/78</strain>
    </source>
</reference>
<dbReference type="Pfam" id="PF00462">
    <property type="entry name" value="Glutaredoxin"/>
    <property type="match status" value="1"/>
</dbReference>
<dbReference type="Gene3D" id="3.40.30.10">
    <property type="entry name" value="Glutaredoxin"/>
    <property type="match status" value="1"/>
</dbReference>
<dbReference type="PANTHER" id="PTHR45669:SF29">
    <property type="entry name" value="OS06G0226100 PROTEIN"/>
    <property type="match status" value="1"/>
</dbReference>
<dbReference type="PANTHER" id="PTHR45669">
    <property type="entry name" value="GLUTAREDOXIN DOMAIN-CONTAINING CYSTEINE-RICH PROTEIN CG12206-RELATED"/>
    <property type="match status" value="1"/>
</dbReference>
<evidence type="ECO:0000259" key="2">
    <source>
        <dbReference type="Pfam" id="PF00462"/>
    </source>
</evidence>
<dbReference type="CDD" id="cd03031">
    <property type="entry name" value="GRX_GRX_like"/>
    <property type="match status" value="1"/>
</dbReference>
<protein>
    <recommendedName>
        <fullName evidence="2">Glutaredoxin domain-containing protein</fullName>
    </recommendedName>
</protein>
<dbReference type="Gramene" id="AET7Gv20476500.5">
    <property type="protein sequence ID" value="AET7Gv20476500.5"/>
    <property type="gene ID" value="AET7Gv20476500"/>
</dbReference>
<feature type="domain" description="Glutaredoxin" evidence="2">
    <location>
        <begin position="221"/>
        <end position="288"/>
    </location>
</feature>
<dbReference type="InterPro" id="IPR036249">
    <property type="entry name" value="Thioredoxin-like_sf"/>
</dbReference>
<reference evidence="3" key="4">
    <citation type="submission" date="2019-03" db="UniProtKB">
        <authorList>
            <consortium name="EnsemblPlants"/>
        </authorList>
    </citation>
    <scope>IDENTIFICATION</scope>
</reference>
<feature type="compositionally biased region" description="Low complexity" evidence="1">
    <location>
        <begin position="95"/>
        <end position="107"/>
    </location>
</feature>